<accession>Q20ZQ2</accession>
<protein>
    <submittedName>
        <fullName evidence="2">Uncharacterized protein</fullName>
    </submittedName>
</protein>
<feature type="transmembrane region" description="Helical" evidence="1">
    <location>
        <begin position="12"/>
        <end position="35"/>
    </location>
</feature>
<dbReference type="AlphaFoldDB" id="Q20ZQ2"/>
<feature type="transmembrane region" description="Helical" evidence="1">
    <location>
        <begin position="55"/>
        <end position="82"/>
    </location>
</feature>
<organism evidence="2">
    <name type="scientific">Rhodopseudomonas palustris (strain BisB18)</name>
    <dbReference type="NCBI Taxonomy" id="316056"/>
    <lineage>
        <taxon>Bacteria</taxon>
        <taxon>Pseudomonadati</taxon>
        <taxon>Pseudomonadota</taxon>
        <taxon>Alphaproteobacteria</taxon>
        <taxon>Hyphomicrobiales</taxon>
        <taxon>Nitrobacteraceae</taxon>
        <taxon>Rhodopseudomonas</taxon>
    </lineage>
</organism>
<keyword evidence="1" id="KW-0812">Transmembrane</keyword>
<dbReference type="EMBL" id="CP000301">
    <property type="protein sequence ID" value="ABD89384.1"/>
    <property type="molecule type" value="Genomic_DNA"/>
</dbReference>
<dbReference type="KEGG" id="rpc:RPC_3851"/>
<name>Q20ZQ2_RHOPB</name>
<keyword evidence="1" id="KW-1133">Transmembrane helix</keyword>
<feature type="transmembrane region" description="Helical" evidence="1">
    <location>
        <begin position="94"/>
        <end position="116"/>
    </location>
</feature>
<dbReference type="HOGENOM" id="CLU_166118_0_0_5"/>
<gene>
    <name evidence="2" type="ordered locus">RPC_3851</name>
</gene>
<reference evidence="2" key="1">
    <citation type="submission" date="2006-03" db="EMBL/GenBank/DDBJ databases">
        <title>Complete sequence of Rhodopseudomonas palustris BisB18.</title>
        <authorList>
            <consortium name="US DOE Joint Genome Institute"/>
            <person name="Copeland A."/>
            <person name="Lucas S."/>
            <person name="Lapidus A."/>
            <person name="Barry K."/>
            <person name="Detter J.C."/>
            <person name="Glavina del Rio T."/>
            <person name="Hammon N."/>
            <person name="Israni S."/>
            <person name="Dalin E."/>
            <person name="Tice H."/>
            <person name="Pitluck S."/>
            <person name="Chain P."/>
            <person name="Malfatti S."/>
            <person name="Shin M."/>
            <person name="Vergez L."/>
            <person name="Schmutz J."/>
            <person name="Larimer F."/>
            <person name="Land M."/>
            <person name="Hauser L."/>
            <person name="Pelletier D.A."/>
            <person name="Kyrpides N."/>
            <person name="Anderson I."/>
            <person name="Oda Y."/>
            <person name="Harwood C.S."/>
            <person name="Richardson P."/>
        </authorList>
    </citation>
    <scope>NUCLEOTIDE SEQUENCE [LARGE SCALE GENOMIC DNA]</scope>
    <source>
        <strain evidence="2">BisB18</strain>
    </source>
</reference>
<sequence>MIRMTPSVRRAASPLLMVAGFVIWASAFVLLYAALSAGCAFGWNDVRVADLDLNRLILMAIWIGHLLLLVGLQIYCLLLPRLADDSTATFTRRIAIGSTAAALVATIWTGLVIPAVSPCL</sequence>
<evidence type="ECO:0000313" key="2">
    <source>
        <dbReference type="EMBL" id="ABD89384.1"/>
    </source>
</evidence>
<dbReference type="eggNOG" id="ENOG5033GUS">
    <property type="taxonomic scope" value="Bacteria"/>
</dbReference>
<proteinExistence type="predicted"/>
<dbReference type="STRING" id="316056.RPC_3851"/>
<evidence type="ECO:0000256" key="1">
    <source>
        <dbReference type="SAM" id="Phobius"/>
    </source>
</evidence>
<keyword evidence="1" id="KW-0472">Membrane</keyword>